<evidence type="ECO:0000313" key="2">
    <source>
        <dbReference type="Proteomes" id="UP001060085"/>
    </source>
</evidence>
<dbReference type="Proteomes" id="UP001060085">
    <property type="component" value="Linkage Group LG07"/>
</dbReference>
<dbReference type="EMBL" id="CM044707">
    <property type="protein sequence ID" value="KAI5654065.1"/>
    <property type="molecule type" value="Genomic_DNA"/>
</dbReference>
<reference evidence="2" key="1">
    <citation type="journal article" date="2023" name="Nat. Plants">
        <title>Single-cell RNA sequencing provides a high-resolution roadmap for understanding the multicellular compartmentation of specialized metabolism.</title>
        <authorList>
            <person name="Sun S."/>
            <person name="Shen X."/>
            <person name="Li Y."/>
            <person name="Li Y."/>
            <person name="Wang S."/>
            <person name="Li R."/>
            <person name="Zhang H."/>
            <person name="Shen G."/>
            <person name="Guo B."/>
            <person name="Wei J."/>
            <person name="Xu J."/>
            <person name="St-Pierre B."/>
            <person name="Chen S."/>
            <person name="Sun C."/>
        </authorList>
    </citation>
    <scope>NUCLEOTIDE SEQUENCE [LARGE SCALE GENOMIC DNA]</scope>
</reference>
<evidence type="ECO:0000313" key="1">
    <source>
        <dbReference type="EMBL" id="KAI5654065.1"/>
    </source>
</evidence>
<proteinExistence type="predicted"/>
<gene>
    <name evidence="1" type="ORF">M9H77_31252</name>
</gene>
<organism evidence="1 2">
    <name type="scientific">Catharanthus roseus</name>
    <name type="common">Madagascar periwinkle</name>
    <name type="synonym">Vinca rosea</name>
    <dbReference type="NCBI Taxonomy" id="4058"/>
    <lineage>
        <taxon>Eukaryota</taxon>
        <taxon>Viridiplantae</taxon>
        <taxon>Streptophyta</taxon>
        <taxon>Embryophyta</taxon>
        <taxon>Tracheophyta</taxon>
        <taxon>Spermatophyta</taxon>
        <taxon>Magnoliopsida</taxon>
        <taxon>eudicotyledons</taxon>
        <taxon>Gunneridae</taxon>
        <taxon>Pentapetalae</taxon>
        <taxon>asterids</taxon>
        <taxon>lamiids</taxon>
        <taxon>Gentianales</taxon>
        <taxon>Apocynaceae</taxon>
        <taxon>Rauvolfioideae</taxon>
        <taxon>Vinceae</taxon>
        <taxon>Catharanthinae</taxon>
        <taxon>Catharanthus</taxon>
    </lineage>
</organism>
<sequence>MWSKIYIFLGFLVESCYVERVRWISCSLCGDFYAKFKGELVENYDYVSSFLCTSMKIFTGIIPSIQFLCFVSHQLEFPYDEQKVLNVDKFLKALIENIHGFQFYHFHFKEFMWLLVCGKKMSSSFKLLKAHLCDLEKAIFENGVFELNLKNLVEKHLVYYITFIDFILKDDILVQNINSCGKLLNQSFVGTLLYYFTFKEMLDELIFKEMFVLY</sequence>
<protein>
    <submittedName>
        <fullName evidence="1">Uncharacterized protein</fullName>
    </submittedName>
</protein>
<keyword evidence="2" id="KW-1185">Reference proteome</keyword>
<comment type="caution">
    <text evidence="1">The sequence shown here is derived from an EMBL/GenBank/DDBJ whole genome shotgun (WGS) entry which is preliminary data.</text>
</comment>
<accession>A0ACC0A1E2</accession>
<name>A0ACC0A1E2_CATRO</name>